<keyword evidence="5" id="KW-1185">Reference proteome</keyword>
<dbReference type="PANTHER" id="PTHR34473:SF2">
    <property type="entry name" value="UPF0699 TRANSMEMBRANE PROTEIN YDBT"/>
    <property type="match status" value="1"/>
</dbReference>
<keyword evidence="2" id="KW-1133">Transmembrane helix</keyword>
<feature type="transmembrane region" description="Helical" evidence="2">
    <location>
        <begin position="503"/>
        <end position="523"/>
    </location>
</feature>
<feature type="transmembrane region" description="Helical" evidence="2">
    <location>
        <begin position="475"/>
        <end position="497"/>
    </location>
</feature>
<feature type="transmembrane region" description="Helical" evidence="2">
    <location>
        <begin position="286"/>
        <end position="310"/>
    </location>
</feature>
<feature type="domain" description="YdbS-like PH" evidence="3">
    <location>
        <begin position="59"/>
        <end position="132"/>
    </location>
</feature>
<dbReference type="RefSeq" id="WP_214358755.1">
    <property type="nucleotide sequence ID" value="NZ_JAFEJS010000010.1"/>
</dbReference>
<accession>A0ABS5URG1</accession>
<dbReference type="Pfam" id="PF03703">
    <property type="entry name" value="bPH_2"/>
    <property type="match status" value="2"/>
</dbReference>
<feature type="region of interest" description="Disordered" evidence="1">
    <location>
        <begin position="428"/>
        <end position="461"/>
    </location>
</feature>
<evidence type="ECO:0000313" key="4">
    <source>
        <dbReference type="EMBL" id="MBT1173504.1"/>
    </source>
</evidence>
<feature type="compositionally biased region" description="Polar residues" evidence="1">
    <location>
        <begin position="436"/>
        <end position="447"/>
    </location>
</feature>
<feature type="transmembrane region" description="Helical" evidence="2">
    <location>
        <begin position="38"/>
        <end position="57"/>
    </location>
</feature>
<evidence type="ECO:0000259" key="3">
    <source>
        <dbReference type="Pfam" id="PF03703"/>
    </source>
</evidence>
<proteinExistence type="predicted"/>
<evidence type="ECO:0000256" key="1">
    <source>
        <dbReference type="SAM" id="MobiDB-lite"/>
    </source>
</evidence>
<keyword evidence="2" id="KW-0472">Membrane</keyword>
<feature type="compositionally biased region" description="Low complexity" evidence="1">
    <location>
        <begin position="206"/>
        <end position="219"/>
    </location>
</feature>
<keyword evidence="2" id="KW-0812">Transmembrane</keyword>
<dbReference type="InterPro" id="IPR005182">
    <property type="entry name" value="YdbS-like_PH"/>
</dbReference>
<dbReference type="EMBL" id="JAFEJS010000010">
    <property type="protein sequence ID" value="MBT1173504.1"/>
    <property type="molecule type" value="Genomic_DNA"/>
</dbReference>
<gene>
    <name evidence="4" type="ORF">JS528_09155</name>
</gene>
<name>A0ABS5URG1_9BIFI</name>
<reference evidence="4 5" key="1">
    <citation type="journal article" date="2021" name="Environ. Microbiol.">
        <title>Genetic insights into the dark matter of the mammalian gut microbiota through targeted genome reconstruction.</title>
        <authorList>
            <person name="Lugli G.A."/>
            <person name="Alessandri G."/>
            <person name="Milani C."/>
            <person name="Viappiani A."/>
            <person name="Fontana F."/>
            <person name="Tarracchini C."/>
            <person name="Mancabelli L."/>
            <person name="Argentini C."/>
            <person name="Ruiz L."/>
            <person name="Margolles A."/>
            <person name="van Sinderen D."/>
            <person name="Turroni F."/>
            <person name="Ventura M."/>
        </authorList>
    </citation>
    <scope>NUCLEOTIDE SEQUENCE [LARGE SCALE GENOMIC DNA]</scope>
    <source>
        <strain evidence="4 5">MA2</strain>
    </source>
</reference>
<dbReference type="PANTHER" id="PTHR34473">
    <property type="entry name" value="UPF0699 TRANSMEMBRANE PROTEIN YDBS"/>
    <property type="match status" value="1"/>
</dbReference>
<organism evidence="4 5">
    <name type="scientific">Bifidobacterium santillanense</name>
    <dbReference type="NCBI Taxonomy" id="2809028"/>
    <lineage>
        <taxon>Bacteria</taxon>
        <taxon>Bacillati</taxon>
        <taxon>Actinomycetota</taxon>
        <taxon>Actinomycetes</taxon>
        <taxon>Bifidobacteriales</taxon>
        <taxon>Bifidobacteriaceae</taxon>
        <taxon>Bifidobacterium</taxon>
    </lineage>
</organism>
<sequence>MLHPLGLLVALVDSLRSMVSLAVSLIVVARVIVRSHAWSLPAIVALAVVAALSQPIARWASTRYRLGPDALSFRSGVLFRRDRTISYGSIHAISSSSPIYLQPFGVVRLTVSAAGAGDTDITLDAVPAALQLELERLRASACASPHDAGTVARSHGASTGPASDAVATPGGNTDAAADAPTISSDSAFGAPGETPTTSAIPPSRVPSSAIPSPDASSPAIPHPVRGDAPVFRASTRDILLFAVTDLGFLAAAFVVYGFVQNVQDMLPRDWTRTAERTLGDYAASGVTAVVMLALACVIVLMVVSIVTSLLRFHGFEVWRRGDDLVVVRGLITRRTTTIPVSRIQTIVIRQSLPRRPFRLCSVGLGLSSSATGGDGEESAVSAASVLPVIGTRRVHDVLHAMLPEWDVREPADATAWRTGTRVVDTSTTTHAAMSGTAPNTTPDTSAGTVGDGPDDTAGGIEAPRLRRTGRDLTRYYLMMPVVVTFAATVAVGGVTALTTGWRFWWVTFVPLAVGAWWTVCRWLKSRTEGYAIVPDGNGIHDAIPDMSHGDAPETPADMDADVPVAVDVAGVVAADVRAPDSEATASPRPLPHRIIVTGAIRLTTFTMETRRSRVQSITRATTPWREPRGVERVRMALFVMNGVDELRFMFLHRADADALERWLES</sequence>
<evidence type="ECO:0000313" key="5">
    <source>
        <dbReference type="Proteomes" id="UP000773064"/>
    </source>
</evidence>
<protein>
    <submittedName>
        <fullName evidence="4">PH domain-containing protein</fullName>
    </submittedName>
</protein>
<feature type="transmembrane region" description="Helical" evidence="2">
    <location>
        <begin position="238"/>
        <end position="259"/>
    </location>
</feature>
<comment type="caution">
    <text evidence="4">The sequence shown here is derived from an EMBL/GenBank/DDBJ whole genome shotgun (WGS) entry which is preliminary data.</text>
</comment>
<feature type="region of interest" description="Disordered" evidence="1">
    <location>
        <begin position="148"/>
        <end position="222"/>
    </location>
</feature>
<feature type="domain" description="YdbS-like PH" evidence="3">
    <location>
        <begin position="315"/>
        <end position="371"/>
    </location>
</feature>
<evidence type="ECO:0000256" key="2">
    <source>
        <dbReference type="SAM" id="Phobius"/>
    </source>
</evidence>
<dbReference type="Proteomes" id="UP000773064">
    <property type="component" value="Unassembled WGS sequence"/>
</dbReference>